<protein>
    <submittedName>
        <fullName evidence="1">Beta-propeller repeat protein</fullName>
    </submittedName>
</protein>
<name>A0A0E2BFC3_9LEPT</name>
<dbReference type="AlphaFoldDB" id="A0A0E2BFC3"/>
<gene>
    <name evidence="1" type="ORF">LEP1GSC081_2439</name>
</gene>
<dbReference type="PANTHER" id="PTHR35580">
    <property type="entry name" value="CELL SURFACE GLYCOPROTEIN (S-LAYER PROTEIN)-LIKE PROTEIN"/>
    <property type="match status" value="1"/>
</dbReference>
<dbReference type="PANTHER" id="PTHR35580:SF1">
    <property type="entry name" value="PHYTASE-LIKE DOMAIN-CONTAINING PROTEIN"/>
    <property type="match status" value="1"/>
</dbReference>
<evidence type="ECO:0000313" key="2">
    <source>
        <dbReference type="Proteomes" id="UP000006253"/>
    </source>
</evidence>
<dbReference type="EMBL" id="AHMY02000037">
    <property type="protein sequence ID" value="EKO15911.1"/>
    <property type="molecule type" value="Genomic_DNA"/>
</dbReference>
<sequence>MSFLKNRTMCNLVIIFIFLQACSAEYLYNSSNPETREYWLRFLIQKGDIISEINMETEIREEAIEFETEIFDEDLGSLSLEWVLLQGAPRARTYGMNIGIDHNDFIYVAGDTNKALFQRQLIGKRDVILGKYDSRKNIIWRKQIGASQAMLQVKDFGVDPNGNSYILGLTWDDFAGPASGKSELFLIKFNSEGTQIWARRVGNRGLYDMYPHKIAIDELGNSYIVGNSTGPFEGNTGVGCTFILKFDANGNQVWIKQIAIAGATIVPNGVAIDKVTGSIYITGSGSANFETLSRLNADTSLLFIFKYDSNGSRQFFAQLGFASSTTEGISISLDPFSNVFVGGNTNVDLESGEQTNFRGFLVKYDSSGFLKWIRHFGPISSDKQTVVNAILTDELGNVFLTGGSNANLLDEAESSVGNRDLFLIKYNSSGENKWFQQVGTFESSIDSAGLARDSEGNLYCSGYSNGSINEVSKIGFQDLFILKYR</sequence>
<dbReference type="Pfam" id="PF06739">
    <property type="entry name" value="SBBP"/>
    <property type="match status" value="7"/>
</dbReference>
<dbReference type="SUPFAM" id="SSF101898">
    <property type="entry name" value="NHL repeat"/>
    <property type="match status" value="1"/>
</dbReference>
<organism evidence="1 2">
    <name type="scientific">Leptospira kirschneri str. H1</name>
    <dbReference type="NCBI Taxonomy" id="1049966"/>
    <lineage>
        <taxon>Bacteria</taxon>
        <taxon>Pseudomonadati</taxon>
        <taxon>Spirochaetota</taxon>
        <taxon>Spirochaetia</taxon>
        <taxon>Leptospirales</taxon>
        <taxon>Leptospiraceae</taxon>
        <taxon>Leptospira</taxon>
    </lineage>
</organism>
<dbReference type="PROSITE" id="PS51257">
    <property type="entry name" value="PROKAR_LIPOPROTEIN"/>
    <property type="match status" value="1"/>
</dbReference>
<dbReference type="RefSeq" id="WP_004765317.1">
    <property type="nucleotide sequence ID" value="NZ_AHMY02000037.1"/>
</dbReference>
<dbReference type="Gene3D" id="2.120.10.30">
    <property type="entry name" value="TolB, C-terminal domain"/>
    <property type="match status" value="1"/>
</dbReference>
<reference evidence="1 2" key="1">
    <citation type="submission" date="2012-10" db="EMBL/GenBank/DDBJ databases">
        <authorList>
            <person name="Harkins D.M."/>
            <person name="Durkin A.S."/>
            <person name="Brinkac L.M."/>
            <person name="Selengut J.D."/>
            <person name="Sanka R."/>
            <person name="DePew J."/>
            <person name="Purushe J."/>
            <person name="Peacock S.J."/>
            <person name="Thaipadungpanit J."/>
            <person name="Wuthiekanun V.W."/>
            <person name="Day N.P."/>
            <person name="Vinetz J.M."/>
            <person name="Sutton G.G."/>
            <person name="Nelson W.C."/>
            <person name="Fouts D.E."/>
        </authorList>
    </citation>
    <scope>NUCLEOTIDE SEQUENCE [LARGE SCALE GENOMIC DNA]</scope>
    <source>
        <strain evidence="1 2">H1</strain>
    </source>
</reference>
<dbReference type="InterPro" id="IPR011042">
    <property type="entry name" value="6-blade_b-propeller_TolB-like"/>
</dbReference>
<dbReference type="NCBIfam" id="NF047494">
    <property type="entry name" value="Lepto_SBBP_lipo"/>
    <property type="match status" value="1"/>
</dbReference>
<comment type="caution">
    <text evidence="1">The sequence shown here is derived from an EMBL/GenBank/DDBJ whole genome shotgun (WGS) entry which is preliminary data.</text>
</comment>
<evidence type="ECO:0000313" key="1">
    <source>
        <dbReference type="EMBL" id="EKO15911.1"/>
    </source>
</evidence>
<dbReference type="InterPro" id="IPR010620">
    <property type="entry name" value="SBBP_repeat"/>
</dbReference>
<proteinExistence type="predicted"/>
<dbReference type="InterPro" id="IPR052918">
    <property type="entry name" value="Motility_Chemotaxis_Reg"/>
</dbReference>
<accession>A0A0E2BFC3</accession>
<dbReference type="Proteomes" id="UP000006253">
    <property type="component" value="Unassembled WGS sequence"/>
</dbReference>